<comment type="caution">
    <text evidence="2">The sequence shown here is derived from an EMBL/GenBank/DDBJ whole genome shotgun (WGS) entry which is preliminary data.</text>
</comment>
<accession>A0A3E2MQW5</accession>
<dbReference type="Proteomes" id="UP000257451">
    <property type="component" value="Unassembled WGS sequence"/>
</dbReference>
<evidence type="ECO:0000313" key="2">
    <source>
        <dbReference type="EMBL" id="RFZ35141.1"/>
    </source>
</evidence>
<feature type="region of interest" description="Disordered" evidence="1">
    <location>
        <begin position="1"/>
        <end position="22"/>
    </location>
</feature>
<gene>
    <name evidence="2" type="ORF">DAVIS_04691</name>
</gene>
<protein>
    <submittedName>
        <fullName evidence="2">Uncharacterized protein</fullName>
    </submittedName>
</protein>
<reference evidence="2 3" key="1">
    <citation type="journal article" date="2018" name="Sci. Rep.">
        <title>Extensive genomic diversity among Mycobacterium marinum strains revealed by whole genome sequencing.</title>
        <authorList>
            <person name="Das S."/>
            <person name="Pettersson B.M."/>
            <person name="Behra P.R."/>
            <person name="Mallick A."/>
            <person name="Cheramie M."/>
            <person name="Ramesh M."/>
            <person name="Shirreff L."/>
            <person name="DuCote T."/>
            <person name="Dasgupta S."/>
            <person name="Ennis D.G."/>
            <person name="Kirsebom L.A."/>
        </authorList>
    </citation>
    <scope>NUCLEOTIDE SEQUENCE [LARGE SCALE GENOMIC DNA]</scope>
    <source>
        <strain evidence="2 3">Davis1</strain>
    </source>
</reference>
<dbReference type="EMBL" id="PEDF01000176">
    <property type="protein sequence ID" value="RFZ35141.1"/>
    <property type="molecule type" value="Genomic_DNA"/>
</dbReference>
<feature type="region of interest" description="Disordered" evidence="1">
    <location>
        <begin position="216"/>
        <end position="240"/>
    </location>
</feature>
<dbReference type="RefSeq" id="WP_142926813.1">
    <property type="nucleotide sequence ID" value="NZ_PEDF01000176.1"/>
</dbReference>
<feature type="compositionally biased region" description="Basic and acidic residues" evidence="1">
    <location>
        <begin position="216"/>
        <end position="229"/>
    </location>
</feature>
<organism evidence="2 3">
    <name type="scientific">Mycobacterium marinum</name>
    <dbReference type="NCBI Taxonomy" id="1781"/>
    <lineage>
        <taxon>Bacteria</taxon>
        <taxon>Bacillati</taxon>
        <taxon>Actinomycetota</taxon>
        <taxon>Actinomycetes</taxon>
        <taxon>Mycobacteriales</taxon>
        <taxon>Mycobacteriaceae</taxon>
        <taxon>Mycobacterium</taxon>
        <taxon>Mycobacterium ulcerans group</taxon>
    </lineage>
</organism>
<feature type="region of interest" description="Disordered" evidence="1">
    <location>
        <begin position="125"/>
        <end position="157"/>
    </location>
</feature>
<feature type="compositionally biased region" description="Basic and acidic residues" evidence="1">
    <location>
        <begin position="131"/>
        <end position="140"/>
    </location>
</feature>
<name>A0A3E2MQW5_MYCMR</name>
<evidence type="ECO:0000256" key="1">
    <source>
        <dbReference type="SAM" id="MobiDB-lite"/>
    </source>
</evidence>
<dbReference type="AlphaFoldDB" id="A0A3E2MQW5"/>
<proteinExistence type="predicted"/>
<feature type="region of interest" description="Disordered" evidence="1">
    <location>
        <begin position="177"/>
        <end position="203"/>
    </location>
</feature>
<sequence>MSELSEEQPIEGRDWSRSPVPHRQCVGHKKNGERCKNAAILGGTVCKFHGGASKHVRNAARVRLANAADRLARELLKMATDDNVSDAVKLNAIRDALDRGGVGVKAEIELTAKPYETLVDQIETMQGGSRAESRRARGIPDDTPALADQPHELPAGNDEPIEAQIVDDLDDVDVGDLYGAGQPITPGDDERGSPFDTAPPNDALMTMEEGMSEIARLRGEAAQRARQEQRALPPGNSARR</sequence>
<evidence type="ECO:0000313" key="3">
    <source>
        <dbReference type="Proteomes" id="UP000257451"/>
    </source>
</evidence>